<dbReference type="OrthoDB" id="1766664at2"/>
<protein>
    <submittedName>
        <fullName evidence="1">Uncharacterized protein</fullName>
    </submittedName>
</protein>
<comment type="caution">
    <text evidence="1">The sequence shown here is derived from an EMBL/GenBank/DDBJ whole genome shotgun (WGS) entry which is preliminary data.</text>
</comment>
<dbReference type="SUPFAM" id="SSF52540">
    <property type="entry name" value="P-loop containing nucleoside triphosphate hydrolases"/>
    <property type="match status" value="1"/>
</dbReference>
<dbReference type="GO" id="GO:0009236">
    <property type="term" value="P:cobalamin biosynthetic process"/>
    <property type="evidence" value="ECO:0007669"/>
    <property type="project" value="UniProtKB-UniPathway"/>
</dbReference>
<name>A0A5S3QN25_9BACI</name>
<evidence type="ECO:0000313" key="2">
    <source>
        <dbReference type="Proteomes" id="UP000306980"/>
    </source>
</evidence>
<dbReference type="Gene3D" id="3.40.50.300">
    <property type="entry name" value="P-loop containing nucleotide triphosphate hydrolases"/>
    <property type="match status" value="1"/>
</dbReference>
<dbReference type="InterPro" id="IPR003203">
    <property type="entry name" value="CobU/CobP"/>
</dbReference>
<sequence>MHFITGGAFNGKRKWVKRNYAMDQCVWLTAYEADSLTMPPNADIPSVVVLEGLEEEIHTRINPVLSPDTIRQDVMNQIDPWLAWEAADSHRRLVIIGTDISKGIVPMEKRDRLWRDVTGWVYQDLVERAERADVIWYGMEQTIKRNDRKGK</sequence>
<evidence type="ECO:0000313" key="1">
    <source>
        <dbReference type="EMBL" id="TMN23310.1"/>
    </source>
</evidence>
<dbReference type="InterPro" id="IPR027417">
    <property type="entry name" value="P-loop_NTPase"/>
</dbReference>
<reference evidence="1 2" key="1">
    <citation type="submission" date="2019-05" db="EMBL/GenBank/DDBJ databases">
        <title>Genomic analysis of Lentibacillus sp. NKC220-2.</title>
        <authorList>
            <person name="Oh Y.J."/>
        </authorList>
    </citation>
    <scope>NUCLEOTIDE SEQUENCE [LARGE SCALE GENOMIC DNA]</scope>
    <source>
        <strain evidence="1 2">NKC220-2</strain>
    </source>
</reference>
<dbReference type="EMBL" id="VCIA01000001">
    <property type="protein sequence ID" value="TMN23310.1"/>
    <property type="molecule type" value="Genomic_DNA"/>
</dbReference>
<dbReference type="Pfam" id="PF02283">
    <property type="entry name" value="CobU"/>
    <property type="match status" value="1"/>
</dbReference>
<organism evidence="1 2">
    <name type="scientific">Lentibacillus cibarius</name>
    <dbReference type="NCBI Taxonomy" id="2583219"/>
    <lineage>
        <taxon>Bacteria</taxon>
        <taxon>Bacillati</taxon>
        <taxon>Bacillota</taxon>
        <taxon>Bacilli</taxon>
        <taxon>Bacillales</taxon>
        <taxon>Bacillaceae</taxon>
        <taxon>Lentibacillus</taxon>
    </lineage>
</organism>
<dbReference type="GO" id="GO:0000166">
    <property type="term" value="F:nucleotide binding"/>
    <property type="evidence" value="ECO:0007669"/>
    <property type="project" value="InterPro"/>
</dbReference>
<dbReference type="GO" id="GO:0043752">
    <property type="term" value="F:adenosylcobinamide kinase activity"/>
    <property type="evidence" value="ECO:0007669"/>
    <property type="project" value="InterPro"/>
</dbReference>
<gene>
    <name evidence="1" type="ORF">FFL34_15330</name>
</gene>
<dbReference type="Proteomes" id="UP000306980">
    <property type="component" value="Unassembled WGS sequence"/>
</dbReference>
<dbReference type="RefSeq" id="WP_138604198.1">
    <property type="nucleotide sequence ID" value="NZ_VCIA01000001.1"/>
</dbReference>
<accession>A0A5S3QN25</accession>
<dbReference type="UniPathway" id="UPA00148">
    <property type="reaction ID" value="UER00236"/>
</dbReference>
<dbReference type="AlphaFoldDB" id="A0A5S3QN25"/>
<proteinExistence type="predicted"/>